<evidence type="ECO:0000313" key="4">
    <source>
        <dbReference type="EMBL" id="KAH7374931.1"/>
    </source>
</evidence>
<protein>
    <submittedName>
        <fullName evidence="4">Uncharacterized protein</fullName>
    </submittedName>
</protein>
<comment type="caution">
    <text evidence="4">The sequence shown here is derived from an EMBL/GenBank/DDBJ whole genome shotgun (WGS) entry which is preliminary data.</text>
</comment>
<evidence type="ECO:0000256" key="1">
    <source>
        <dbReference type="SAM" id="MobiDB-lite"/>
    </source>
</evidence>
<evidence type="ECO:0000256" key="2">
    <source>
        <dbReference type="SAM" id="Phobius"/>
    </source>
</evidence>
<feature type="transmembrane region" description="Helical" evidence="2">
    <location>
        <begin position="263"/>
        <end position="284"/>
    </location>
</feature>
<gene>
    <name evidence="4" type="ORF">B0T11DRAFT_334404</name>
</gene>
<keyword evidence="2" id="KW-0472">Membrane</keyword>
<organism evidence="4 5">
    <name type="scientific">Plectosphaerella cucumerina</name>
    <dbReference type="NCBI Taxonomy" id="40658"/>
    <lineage>
        <taxon>Eukaryota</taxon>
        <taxon>Fungi</taxon>
        <taxon>Dikarya</taxon>
        <taxon>Ascomycota</taxon>
        <taxon>Pezizomycotina</taxon>
        <taxon>Sordariomycetes</taxon>
        <taxon>Hypocreomycetidae</taxon>
        <taxon>Glomerellales</taxon>
        <taxon>Plectosphaerellaceae</taxon>
        <taxon>Plectosphaerella</taxon>
    </lineage>
</organism>
<name>A0A8K0TSE5_9PEZI</name>
<feature type="chain" id="PRO_5035464277" evidence="3">
    <location>
        <begin position="17"/>
        <end position="382"/>
    </location>
</feature>
<evidence type="ECO:0000313" key="5">
    <source>
        <dbReference type="Proteomes" id="UP000813385"/>
    </source>
</evidence>
<reference evidence="4" key="1">
    <citation type="journal article" date="2021" name="Nat. Commun.">
        <title>Genetic determinants of endophytism in the Arabidopsis root mycobiome.</title>
        <authorList>
            <person name="Mesny F."/>
            <person name="Miyauchi S."/>
            <person name="Thiergart T."/>
            <person name="Pickel B."/>
            <person name="Atanasova L."/>
            <person name="Karlsson M."/>
            <person name="Huettel B."/>
            <person name="Barry K.W."/>
            <person name="Haridas S."/>
            <person name="Chen C."/>
            <person name="Bauer D."/>
            <person name="Andreopoulos W."/>
            <person name="Pangilinan J."/>
            <person name="LaButti K."/>
            <person name="Riley R."/>
            <person name="Lipzen A."/>
            <person name="Clum A."/>
            <person name="Drula E."/>
            <person name="Henrissat B."/>
            <person name="Kohler A."/>
            <person name="Grigoriev I.V."/>
            <person name="Martin F.M."/>
            <person name="Hacquard S."/>
        </authorList>
    </citation>
    <scope>NUCLEOTIDE SEQUENCE</scope>
    <source>
        <strain evidence="4">MPI-CAGE-AT-0016</strain>
    </source>
</reference>
<proteinExistence type="predicted"/>
<dbReference type="Proteomes" id="UP000813385">
    <property type="component" value="Unassembled WGS sequence"/>
</dbReference>
<keyword evidence="2" id="KW-1133">Transmembrane helix</keyword>
<keyword evidence="2" id="KW-0812">Transmembrane</keyword>
<feature type="compositionally biased region" description="Basic and acidic residues" evidence="1">
    <location>
        <begin position="328"/>
        <end position="349"/>
    </location>
</feature>
<keyword evidence="5" id="KW-1185">Reference proteome</keyword>
<dbReference type="Pfam" id="PF14610">
    <property type="entry name" value="Psg1"/>
    <property type="match status" value="1"/>
</dbReference>
<sequence>MHASKIFLLLAPLVAAMPAEPTPTPEAVASVTPRPHHIDPTAVWITVDKTGRPSTVTPVATTVSGESTFVDGAPNELTGTVFIITDRRNAKVTTSTGEPPLPTARNGKGQGAFAPCHNLAGKGAPFCSPEETDEVIIGKTYYLTFDPDYPMLKSNITGRKLKLRLVGDAVNTTTGEVGDELLSTDFLKPALHGFFPWSIGKNTVAKNADYGLVRLRFQRYFVDEDGEEERIDHDLQGPTIRTVPARRHETGAEHGGIPAGAELYIALPSVFGALGLVMILGLVWSRSRRRARFDLGSRAVPAGTKSQRSARLGRAQRMLNRMKKKKRSADQDGHDEQGVQLLERDLRAYDEDDEDEGGFAGQEGWGPAPTQRRQSKEGYKES</sequence>
<dbReference type="InterPro" id="IPR028000">
    <property type="entry name" value="Pma1"/>
</dbReference>
<keyword evidence="3" id="KW-0732">Signal</keyword>
<dbReference type="OrthoDB" id="4084551at2759"/>
<feature type="region of interest" description="Disordered" evidence="1">
    <location>
        <begin position="320"/>
        <end position="382"/>
    </location>
</feature>
<feature type="signal peptide" evidence="3">
    <location>
        <begin position="1"/>
        <end position="16"/>
    </location>
</feature>
<evidence type="ECO:0000256" key="3">
    <source>
        <dbReference type="SAM" id="SignalP"/>
    </source>
</evidence>
<dbReference type="AlphaFoldDB" id="A0A8K0TSE5"/>
<dbReference type="EMBL" id="JAGPXD010000001">
    <property type="protein sequence ID" value="KAH7374931.1"/>
    <property type="molecule type" value="Genomic_DNA"/>
</dbReference>
<accession>A0A8K0TSE5</accession>